<evidence type="ECO:0000256" key="2">
    <source>
        <dbReference type="ARBA" id="ARBA00022475"/>
    </source>
</evidence>
<accession>A0A653I2R7</accession>
<evidence type="ECO:0000259" key="8">
    <source>
        <dbReference type="Pfam" id="PF03553"/>
    </source>
</evidence>
<dbReference type="GO" id="GO:0005886">
    <property type="term" value="C:plasma membrane"/>
    <property type="evidence" value="ECO:0007669"/>
    <property type="project" value="UniProtKB-SubCell"/>
</dbReference>
<evidence type="ECO:0000256" key="6">
    <source>
        <dbReference type="SAM" id="MobiDB-lite"/>
    </source>
</evidence>
<dbReference type="PANTHER" id="PTHR37821:SF1">
    <property type="entry name" value="AMINO ACID TRANSPORTER YUIF-RELATED"/>
    <property type="match status" value="1"/>
</dbReference>
<dbReference type="InterPro" id="IPR052576">
    <property type="entry name" value="AA_Transporter-Related"/>
</dbReference>
<evidence type="ECO:0000256" key="5">
    <source>
        <dbReference type="ARBA" id="ARBA00023136"/>
    </source>
</evidence>
<feature type="transmembrane region" description="Helical" evidence="7">
    <location>
        <begin position="192"/>
        <end position="214"/>
    </location>
</feature>
<reference evidence="10 11" key="1">
    <citation type="submission" date="2019-10" db="EMBL/GenBank/DDBJ databases">
        <authorList>
            <person name="Karimi E."/>
        </authorList>
    </citation>
    <scope>NUCLEOTIDE SEQUENCE [LARGE SCALE GENOMIC DNA]</scope>
    <source>
        <strain evidence="10">Exiguobacterium sp. 9Y</strain>
    </source>
</reference>
<dbReference type="Pfam" id="PF13726">
    <property type="entry name" value="Na_H_antiport_2"/>
    <property type="match status" value="1"/>
</dbReference>
<evidence type="ECO:0000256" key="4">
    <source>
        <dbReference type="ARBA" id="ARBA00022989"/>
    </source>
</evidence>
<gene>
    <name evidence="10" type="primary">hisP</name>
    <name evidence="10" type="ORF">EXIGUO9Y_100008</name>
</gene>
<evidence type="ECO:0000256" key="3">
    <source>
        <dbReference type="ARBA" id="ARBA00022692"/>
    </source>
</evidence>
<feature type="transmembrane region" description="Helical" evidence="7">
    <location>
        <begin position="234"/>
        <end position="253"/>
    </location>
</feature>
<dbReference type="RefSeq" id="WP_159172646.1">
    <property type="nucleotide sequence ID" value="NZ_LR732308.1"/>
</dbReference>
<feature type="transmembrane region" description="Helical" evidence="7">
    <location>
        <begin position="58"/>
        <end position="77"/>
    </location>
</feature>
<keyword evidence="4 7" id="KW-1133">Transmembrane helix</keyword>
<dbReference type="AlphaFoldDB" id="A0A653I2R7"/>
<feature type="domain" description="Putative Na+/H+ antiporter N-terminal" evidence="9">
    <location>
        <begin position="3"/>
        <end position="86"/>
    </location>
</feature>
<keyword evidence="2" id="KW-1003">Cell membrane</keyword>
<feature type="transmembrane region" description="Helical" evidence="7">
    <location>
        <begin position="362"/>
        <end position="387"/>
    </location>
</feature>
<keyword evidence="11" id="KW-1185">Reference proteome</keyword>
<evidence type="ECO:0000256" key="7">
    <source>
        <dbReference type="SAM" id="Phobius"/>
    </source>
</evidence>
<feature type="compositionally biased region" description="Polar residues" evidence="6">
    <location>
        <begin position="394"/>
        <end position="405"/>
    </location>
</feature>
<name>A0A653I2R7_9BACL</name>
<proteinExistence type="predicted"/>
<dbReference type="Pfam" id="PF03553">
    <property type="entry name" value="Na_H_antiporter"/>
    <property type="match status" value="1"/>
</dbReference>
<feature type="region of interest" description="Disordered" evidence="6">
    <location>
        <begin position="388"/>
        <end position="407"/>
    </location>
</feature>
<feature type="transmembrane region" description="Helical" evidence="7">
    <location>
        <begin position="289"/>
        <end position="310"/>
    </location>
</feature>
<keyword evidence="3 7" id="KW-0812">Transmembrane</keyword>
<dbReference type="PANTHER" id="PTHR37821">
    <property type="entry name" value="AMINO ACID TRANSPORTER YUIF-RELATED"/>
    <property type="match status" value="1"/>
</dbReference>
<sequence length="440" mass="46600">MFNAVVLAVILLFVLAIFRVHIVLAMVISALAGGLLGGLGLSKTIESFSGGLGAGAEIALSYALLGAFAVALSKTGLPDALAHSLIARSKGSADATSVKKLKGFIMFAILLLAISSQNVLPIHIAFIPIIIPPLLGLFNDLKIDRRRMAIIMTFGLVTPYMFLPIGFGDIYLNQILLPNLQENGMDTAGASVIKAMAIPALGMLFGLLLGLYNYRKPREYEMRNIAPDDYEIPVVTKSKLLLSSIVVIATLVVQLTTESMIIAATTGLLLFLVLRLVRFSEADDVITRGMRMMSFIGFVMISANGFSNVLRETGDIEPLVENSKSLMGDSQLVAAFVMLSIGLLVTVGIGSSFSTIPVIAAIFVPLCIQYGFSLEATIAIIGTAGALGDAGSPASDSTLGPTSGLNADGQHDHMRETVIPTFLHYNLPLLIFGTIAAVIL</sequence>
<evidence type="ECO:0000313" key="11">
    <source>
        <dbReference type="Proteomes" id="UP000439752"/>
    </source>
</evidence>
<comment type="subcellular location">
    <subcellularLocation>
        <location evidence="1">Cell membrane</location>
        <topology evidence="1">Multi-pass membrane protein</topology>
    </subcellularLocation>
</comment>
<evidence type="ECO:0000313" key="10">
    <source>
        <dbReference type="EMBL" id="VWX33025.1"/>
    </source>
</evidence>
<feature type="transmembrane region" description="Helical" evidence="7">
    <location>
        <begin position="422"/>
        <end position="439"/>
    </location>
</feature>
<feature type="domain" description="Na+/H+ antiporter NhaC-like C-terminal" evidence="8">
    <location>
        <begin position="152"/>
        <end position="433"/>
    </location>
</feature>
<dbReference type="Proteomes" id="UP000439752">
    <property type="component" value="Unassembled WGS sequence"/>
</dbReference>
<organism evidence="10 11">
    <name type="scientific">Exiguobacterium oxidotolerans</name>
    <dbReference type="NCBI Taxonomy" id="223958"/>
    <lineage>
        <taxon>Bacteria</taxon>
        <taxon>Bacillati</taxon>
        <taxon>Bacillota</taxon>
        <taxon>Bacilli</taxon>
        <taxon>Bacillales</taxon>
        <taxon>Bacillales Family XII. Incertae Sedis</taxon>
        <taxon>Exiguobacterium</taxon>
    </lineage>
</organism>
<feature type="transmembrane region" description="Helical" evidence="7">
    <location>
        <begin position="330"/>
        <end position="350"/>
    </location>
</feature>
<evidence type="ECO:0000259" key="9">
    <source>
        <dbReference type="Pfam" id="PF13726"/>
    </source>
</evidence>
<protein>
    <submittedName>
        <fullName evidence="10">Histidine / basic amino acid transporter</fullName>
    </submittedName>
</protein>
<evidence type="ECO:0000256" key="1">
    <source>
        <dbReference type="ARBA" id="ARBA00004651"/>
    </source>
</evidence>
<feature type="transmembrane region" description="Helical" evidence="7">
    <location>
        <begin position="259"/>
        <end position="277"/>
    </location>
</feature>
<dbReference type="InterPro" id="IPR018461">
    <property type="entry name" value="Na/H_Antiport_NhaC-like_C"/>
</dbReference>
<dbReference type="InterPro" id="IPR032813">
    <property type="entry name" value="Na_H_antiport_N"/>
</dbReference>
<keyword evidence="5 7" id="KW-0472">Membrane</keyword>
<feature type="transmembrane region" description="Helical" evidence="7">
    <location>
        <begin position="120"/>
        <end position="138"/>
    </location>
</feature>
<dbReference type="EMBL" id="CABWKQ010000002">
    <property type="protein sequence ID" value="VWX33025.1"/>
    <property type="molecule type" value="Genomic_DNA"/>
</dbReference>
<feature type="transmembrane region" description="Helical" evidence="7">
    <location>
        <begin position="150"/>
        <end position="172"/>
    </location>
</feature>